<protein>
    <submittedName>
        <fullName evidence="2">DUF1361 domain-containing protein</fullName>
    </submittedName>
</protein>
<gene>
    <name evidence="2" type="ORF">ACFSR2_15915</name>
</gene>
<dbReference type="InterPro" id="IPR009793">
    <property type="entry name" value="DUF1361"/>
</dbReference>
<feature type="transmembrane region" description="Helical" evidence="1">
    <location>
        <begin position="44"/>
        <end position="66"/>
    </location>
</feature>
<reference evidence="3" key="1">
    <citation type="journal article" date="2019" name="Int. J. Syst. Evol. Microbiol.">
        <title>The Global Catalogue of Microorganisms (GCM) 10K type strain sequencing project: providing services to taxonomists for standard genome sequencing and annotation.</title>
        <authorList>
            <consortium name="The Broad Institute Genomics Platform"/>
            <consortium name="The Broad Institute Genome Sequencing Center for Infectious Disease"/>
            <person name="Wu L."/>
            <person name="Ma J."/>
        </authorList>
    </citation>
    <scope>NUCLEOTIDE SEQUENCE [LARGE SCALE GENOMIC DNA]</scope>
    <source>
        <strain evidence="3">KCTC 52344</strain>
    </source>
</reference>
<evidence type="ECO:0000313" key="3">
    <source>
        <dbReference type="Proteomes" id="UP001597510"/>
    </source>
</evidence>
<sequence>MNLKKITISFSISRPTLSLVLLTSLSFVLLIAGVIKTQSLRGVYLLWNLFLAWVPLFFVLVARRYLASQQTPNKAQQAIIYSCLGLWLLFFPNSPYIITDLIHLTESQSHLLWFDSVSFFIVALAGLATGLYSLYVAHQIIRRLTNKFWAWSIVSMSVVLSGFGLYLGRFVRFNSWDLFTNPIFLLRKSFQELQNPLAIQTTMVFSLVVMVLYVSLTLLIPPSYERTKNVA</sequence>
<evidence type="ECO:0000313" key="2">
    <source>
        <dbReference type="EMBL" id="MFD2522384.1"/>
    </source>
</evidence>
<dbReference type="EMBL" id="JBHULC010000018">
    <property type="protein sequence ID" value="MFD2522384.1"/>
    <property type="molecule type" value="Genomic_DNA"/>
</dbReference>
<evidence type="ECO:0000256" key="1">
    <source>
        <dbReference type="SAM" id="Phobius"/>
    </source>
</evidence>
<dbReference type="Proteomes" id="UP001597510">
    <property type="component" value="Unassembled WGS sequence"/>
</dbReference>
<proteinExistence type="predicted"/>
<accession>A0ABW5J9Z2</accession>
<dbReference type="RefSeq" id="WP_340234641.1">
    <property type="nucleotide sequence ID" value="NZ_JBBEWC010000002.1"/>
</dbReference>
<keyword evidence="3" id="KW-1185">Reference proteome</keyword>
<feature type="transmembrane region" description="Helical" evidence="1">
    <location>
        <begin position="118"/>
        <end position="136"/>
    </location>
</feature>
<dbReference type="Pfam" id="PF07099">
    <property type="entry name" value="DUF1361"/>
    <property type="match status" value="1"/>
</dbReference>
<keyword evidence="1" id="KW-1133">Transmembrane helix</keyword>
<name>A0ABW5J9Z2_9BACT</name>
<comment type="caution">
    <text evidence="2">The sequence shown here is derived from an EMBL/GenBank/DDBJ whole genome shotgun (WGS) entry which is preliminary data.</text>
</comment>
<organism evidence="2 3">
    <name type="scientific">Emticicia soli</name>
    <dbReference type="NCBI Taxonomy" id="2027878"/>
    <lineage>
        <taxon>Bacteria</taxon>
        <taxon>Pseudomonadati</taxon>
        <taxon>Bacteroidota</taxon>
        <taxon>Cytophagia</taxon>
        <taxon>Cytophagales</taxon>
        <taxon>Leadbetterellaceae</taxon>
        <taxon>Emticicia</taxon>
    </lineage>
</organism>
<keyword evidence="1" id="KW-0812">Transmembrane</keyword>
<feature type="transmembrane region" description="Helical" evidence="1">
    <location>
        <begin position="197"/>
        <end position="220"/>
    </location>
</feature>
<feature type="transmembrane region" description="Helical" evidence="1">
    <location>
        <begin position="148"/>
        <end position="168"/>
    </location>
</feature>
<feature type="transmembrane region" description="Helical" evidence="1">
    <location>
        <begin position="12"/>
        <end position="32"/>
    </location>
</feature>
<keyword evidence="1" id="KW-0472">Membrane</keyword>
<feature type="transmembrane region" description="Helical" evidence="1">
    <location>
        <begin position="78"/>
        <end position="98"/>
    </location>
</feature>